<dbReference type="Proteomes" id="UP000030748">
    <property type="component" value="Unassembled WGS sequence"/>
</dbReference>
<dbReference type="GO" id="GO:0070034">
    <property type="term" value="F:telomerase RNA binding"/>
    <property type="evidence" value="ECO:0000318"/>
    <property type="project" value="GO_Central"/>
</dbReference>
<keyword evidence="8 13" id="KW-0460">Magnesium</keyword>
<dbReference type="AlphaFoldDB" id="A0A022PX99"/>
<dbReference type="InterPro" id="IPR049139">
    <property type="entry name" value="TERT_C"/>
</dbReference>
<evidence type="ECO:0000256" key="5">
    <source>
        <dbReference type="ARBA" id="ARBA00022679"/>
    </source>
</evidence>
<dbReference type="STRING" id="4155.A0A022PX99"/>
<evidence type="ECO:0000259" key="14">
    <source>
        <dbReference type="PROSITE" id="PS50878"/>
    </source>
</evidence>
<evidence type="ECO:0000313" key="15">
    <source>
        <dbReference type="EMBL" id="EYU20977.1"/>
    </source>
</evidence>
<keyword evidence="10 13" id="KW-0695">RNA-directed DNA polymerase</keyword>
<dbReference type="InterPro" id="IPR003545">
    <property type="entry name" value="Telomerase_RT"/>
</dbReference>
<comment type="function">
    <text evidence="13">Telomerase is a ribonucleoprotein enzyme essential for the replication of chromosome termini in most eukaryotes. It elongates telomeres. It is a reverse transcriptase that adds simple sequence repeats to chromosome ends by copying a template sequence within the RNA component of the enzyme.</text>
</comment>
<dbReference type="eggNOG" id="KOG0017">
    <property type="taxonomic scope" value="Eukaryota"/>
</dbReference>
<keyword evidence="16" id="KW-1185">Reference proteome</keyword>
<keyword evidence="9 13" id="KW-0779">Telomere</keyword>
<dbReference type="Gene3D" id="1.10.357.90">
    <property type="match status" value="1"/>
</dbReference>
<dbReference type="GO" id="GO:0007004">
    <property type="term" value="P:telomere maintenance via telomerase"/>
    <property type="evidence" value="ECO:0000318"/>
    <property type="project" value="GO_Central"/>
</dbReference>
<protein>
    <recommendedName>
        <fullName evidence="3 13">Telomerase reverse transcriptase</fullName>
        <ecNumber evidence="2 13">2.7.7.49</ecNumber>
    </recommendedName>
    <alternativeName>
        <fullName evidence="13">Telomerase catalytic subunit</fullName>
    </alternativeName>
</protein>
<evidence type="ECO:0000256" key="11">
    <source>
        <dbReference type="ARBA" id="ARBA00023242"/>
    </source>
</evidence>
<keyword evidence="5 13" id="KW-0808">Transferase</keyword>
<dbReference type="PANTHER" id="PTHR12066:SF0">
    <property type="entry name" value="TELOMERASE REVERSE TRANSCRIPTASE"/>
    <property type="match status" value="1"/>
</dbReference>
<dbReference type="PROSITE" id="PS50878">
    <property type="entry name" value="RT_POL"/>
    <property type="match status" value="1"/>
</dbReference>
<sequence length="904" mass="104261">MAVTEAVKEAIWMIGMVQELGIEQKNVNVYCDNQSAIHLTKHQVFHERSKHIDVRLNFVRNTVSKGRIKVEKVHTDDNAADMLTKSLPVSKFKYCMDLVSCYILYTLNPDVSGASTLFNDIFGAFGIGNNPETVPCCSWENSSPATSNCLYHTVTKFLESLIDNTHNCLHLRLLDKHCPSDPRTEMQVRFLELGSRKPSTCYCRKEDVESFVWAICRRIVPPKLLGEHSNWRILRTNIFKFIRLRKFEKFSLKECFHNLKISKFPLLHDNIHNGCSVLGITDIARHVILGCWIFWFFKCLVSPLFQANFYVIESEFERNEVLYYRKSTWRKLIREAECMKNDTFRPLNVSAVRKILKNRSHGFSRVRLLPKKTGFRMLANLQASSKLRLNSTSSKFQSDGSVNKVLNDVQVVLRGSLTKEREKFGSSVFDYNDVYRKLVPFLSRLKKRWSKMPRVFIVVSDVSKAFDSVNHDKLLSVMEDVLSDDEYALEKFTQVFCTKKALKVHHTLALADQDFVTVSSGKIKSIPPPKSLDGVLVNKALDRTIRKADINTTLKEHIKRNVVRQSDKKFYLQNVGIPQGSVLCTFLCSLYYGHMERNVVYPFIEKARETNGASSSAGGKNGKQKFACGCEYILLRFIDDFLFISTSEKQASMYFSRVDRGFHDYNCYMNKDKYGLNFKMKNGQECRSSSRPYVGRDGVSFLRWSGVLVNCSTLEIQADYTRYLDFHLSSTLTVSRQGKVGEQLKSKLRAHMSNKCHPLFYDSNVNSPDVVRLNIYQIFLLCAIKFVCHLSNLSILPKFTPQFITNAIVASVRCTSKFIEKKMYSFSGVDIAFRPKYEVKRAEVLFLGLYAYNRVLEKKQTRYKNLIPFLRTKLKACGEIAHMSSELKYAIHDEHSSVFWRIKY</sequence>
<evidence type="ECO:0000256" key="3">
    <source>
        <dbReference type="ARBA" id="ARBA00016182"/>
    </source>
</evidence>
<dbReference type="GO" id="GO:0000333">
    <property type="term" value="C:telomerase catalytic core complex"/>
    <property type="evidence" value="ECO:0000318"/>
    <property type="project" value="GO_Central"/>
</dbReference>
<feature type="domain" description="Reverse transcriptase" evidence="14">
    <location>
        <begin position="350"/>
        <end position="709"/>
    </location>
</feature>
<dbReference type="GO" id="GO:0000781">
    <property type="term" value="C:chromosome, telomeric region"/>
    <property type="evidence" value="ECO:0007669"/>
    <property type="project" value="UniProtKB-SubCell"/>
</dbReference>
<evidence type="ECO:0000256" key="10">
    <source>
        <dbReference type="ARBA" id="ARBA00022918"/>
    </source>
</evidence>
<dbReference type="EC" id="2.7.7.49" evidence="2 13"/>
<comment type="subcellular location">
    <subcellularLocation>
        <location evidence="13">Nucleus</location>
    </subcellularLocation>
    <subcellularLocation>
        <location evidence="13">Chromosome</location>
        <location evidence="13">Telomere</location>
    </subcellularLocation>
</comment>
<dbReference type="PRINTS" id="PR01365">
    <property type="entry name" value="TELOMERASERT"/>
</dbReference>
<evidence type="ECO:0000256" key="8">
    <source>
        <dbReference type="ARBA" id="ARBA00022842"/>
    </source>
</evidence>
<evidence type="ECO:0000256" key="7">
    <source>
        <dbReference type="ARBA" id="ARBA00022723"/>
    </source>
</evidence>
<dbReference type="CDD" id="cd09272">
    <property type="entry name" value="RNase_HI_RT_Ty1"/>
    <property type="match status" value="1"/>
</dbReference>
<organism evidence="15 16">
    <name type="scientific">Erythranthe guttata</name>
    <name type="common">Yellow monkey flower</name>
    <name type="synonym">Mimulus guttatus</name>
    <dbReference type="NCBI Taxonomy" id="4155"/>
    <lineage>
        <taxon>Eukaryota</taxon>
        <taxon>Viridiplantae</taxon>
        <taxon>Streptophyta</taxon>
        <taxon>Embryophyta</taxon>
        <taxon>Tracheophyta</taxon>
        <taxon>Spermatophyta</taxon>
        <taxon>Magnoliopsida</taxon>
        <taxon>eudicotyledons</taxon>
        <taxon>Gunneridae</taxon>
        <taxon>Pentapetalae</taxon>
        <taxon>asterids</taxon>
        <taxon>lamiids</taxon>
        <taxon>Lamiales</taxon>
        <taxon>Phrymaceae</taxon>
        <taxon>Erythranthe</taxon>
    </lineage>
</organism>
<dbReference type="GO" id="GO:0003720">
    <property type="term" value="F:telomerase activity"/>
    <property type="evidence" value="ECO:0000318"/>
    <property type="project" value="GO_Central"/>
</dbReference>
<dbReference type="InterPro" id="IPR021891">
    <property type="entry name" value="Telomerase_RBD"/>
</dbReference>
<evidence type="ECO:0000256" key="6">
    <source>
        <dbReference type="ARBA" id="ARBA00022695"/>
    </source>
</evidence>
<evidence type="ECO:0000313" key="16">
    <source>
        <dbReference type="Proteomes" id="UP000030748"/>
    </source>
</evidence>
<evidence type="ECO:0000256" key="13">
    <source>
        <dbReference type="RuleBase" id="RU365061"/>
    </source>
</evidence>
<dbReference type="eggNOG" id="KOG1005">
    <property type="taxonomic scope" value="Eukaryota"/>
</dbReference>
<dbReference type="CDD" id="cd01648">
    <property type="entry name" value="TERT"/>
    <property type="match status" value="1"/>
</dbReference>
<evidence type="ECO:0000256" key="4">
    <source>
        <dbReference type="ARBA" id="ARBA00022454"/>
    </source>
</evidence>
<dbReference type="PANTHER" id="PTHR12066">
    <property type="entry name" value="TELOMERASE REVERSE TRANSCRIPTASE"/>
    <property type="match status" value="1"/>
</dbReference>
<dbReference type="InterPro" id="IPR000477">
    <property type="entry name" value="RT_dom"/>
</dbReference>
<gene>
    <name evidence="15" type="ORF">MIMGU_mgv1a020727mg</name>
</gene>
<keyword evidence="4 13" id="KW-0158">Chromosome</keyword>
<dbReference type="GO" id="GO:0042162">
    <property type="term" value="F:telomeric DNA binding"/>
    <property type="evidence" value="ECO:0000318"/>
    <property type="project" value="GO_Central"/>
</dbReference>
<dbReference type="EMBL" id="KI632246">
    <property type="protein sequence ID" value="EYU20977.1"/>
    <property type="molecule type" value="Genomic_DNA"/>
</dbReference>
<keyword evidence="11 13" id="KW-0539">Nucleus</keyword>
<accession>A0A022PX99</accession>
<dbReference type="Pfam" id="PF12009">
    <property type="entry name" value="Telomerase_RBD"/>
    <property type="match status" value="1"/>
</dbReference>
<evidence type="ECO:0000256" key="1">
    <source>
        <dbReference type="ARBA" id="ARBA00008001"/>
    </source>
</evidence>
<dbReference type="SMART" id="SM00975">
    <property type="entry name" value="Telomerase_RBD"/>
    <property type="match status" value="1"/>
</dbReference>
<keyword evidence="6 13" id="KW-0548">Nucleotidyltransferase</keyword>
<reference evidence="15 16" key="1">
    <citation type="journal article" date="2013" name="Proc. Natl. Acad. Sci. U.S.A.">
        <title>Fine-scale variation in meiotic recombination in Mimulus inferred from population shotgun sequencing.</title>
        <authorList>
            <person name="Hellsten U."/>
            <person name="Wright K.M."/>
            <person name="Jenkins J."/>
            <person name="Shu S."/>
            <person name="Yuan Y."/>
            <person name="Wessler S.R."/>
            <person name="Schmutz J."/>
            <person name="Willis J.H."/>
            <person name="Rokhsar D.S."/>
        </authorList>
    </citation>
    <scope>NUCLEOTIDE SEQUENCE [LARGE SCALE GENOMIC DNA]</scope>
    <source>
        <strain evidence="16">cv. DUN x IM62</strain>
    </source>
</reference>
<dbReference type="Pfam" id="PF21399">
    <property type="entry name" value="TERT_C"/>
    <property type="match status" value="1"/>
</dbReference>
<evidence type="ECO:0000256" key="12">
    <source>
        <dbReference type="ARBA" id="ARBA00048173"/>
    </source>
</evidence>
<dbReference type="GO" id="GO:0046872">
    <property type="term" value="F:metal ion binding"/>
    <property type="evidence" value="ECO:0007669"/>
    <property type="project" value="UniProtKB-KW"/>
</dbReference>
<comment type="catalytic activity">
    <reaction evidence="12 13">
        <text>DNA(n) + a 2'-deoxyribonucleoside 5'-triphosphate = DNA(n+1) + diphosphate</text>
        <dbReference type="Rhea" id="RHEA:22508"/>
        <dbReference type="Rhea" id="RHEA-COMP:17339"/>
        <dbReference type="Rhea" id="RHEA-COMP:17340"/>
        <dbReference type="ChEBI" id="CHEBI:33019"/>
        <dbReference type="ChEBI" id="CHEBI:61560"/>
        <dbReference type="ChEBI" id="CHEBI:173112"/>
        <dbReference type="EC" id="2.7.7.49"/>
    </reaction>
</comment>
<name>A0A022PX99_ERYGU</name>
<keyword evidence="7 13" id="KW-0479">Metal-binding</keyword>
<evidence type="ECO:0000256" key="2">
    <source>
        <dbReference type="ARBA" id="ARBA00012493"/>
    </source>
</evidence>
<comment type="similarity">
    <text evidence="1 13">Belongs to the reverse transcriptase family. Telomerase subfamily.</text>
</comment>
<dbReference type="Gene3D" id="1.10.132.70">
    <property type="match status" value="1"/>
</dbReference>
<evidence type="ECO:0000256" key="9">
    <source>
        <dbReference type="ARBA" id="ARBA00022895"/>
    </source>
</evidence>
<proteinExistence type="inferred from homology"/>